<dbReference type="Proteomes" id="UP000672039">
    <property type="component" value="Chromosome"/>
</dbReference>
<dbReference type="PROSITE" id="PS51385">
    <property type="entry name" value="YJEF_N"/>
    <property type="match status" value="1"/>
</dbReference>
<dbReference type="InterPro" id="IPR004443">
    <property type="entry name" value="YjeF_N_dom"/>
</dbReference>
<gene>
    <name evidence="2" type="ORF">J9253_16990</name>
</gene>
<evidence type="ECO:0000259" key="1">
    <source>
        <dbReference type="PROSITE" id="PS51385"/>
    </source>
</evidence>
<dbReference type="Pfam" id="PF03853">
    <property type="entry name" value="YjeF_N"/>
    <property type="match status" value="1"/>
</dbReference>
<proteinExistence type="predicted"/>
<name>A0ABX7WZ64_9GAMM</name>
<evidence type="ECO:0000313" key="2">
    <source>
        <dbReference type="EMBL" id="QTR48462.1"/>
    </source>
</evidence>
<dbReference type="SUPFAM" id="SSF64153">
    <property type="entry name" value="YjeF N-terminal domain-like"/>
    <property type="match status" value="1"/>
</dbReference>
<accession>A0ABX7WZ64</accession>
<evidence type="ECO:0000313" key="3">
    <source>
        <dbReference type="Proteomes" id="UP000672039"/>
    </source>
</evidence>
<reference evidence="2 3" key="1">
    <citation type="submission" date="2021-04" db="EMBL/GenBank/DDBJ databases">
        <title>Genomics, taxonomy and metabolism of representatives of sulfur bacteria of the genus Thiothrix: Thiothrix fructosivorans QT, Thiothrix unzii A1T and three new species, Thiothrix subterranea sp. nov., Thiothrix litoralis sp. nov. and 'Candidatus Thiothrix anitrata' sp. nov.</title>
        <authorList>
            <person name="Ravin N.V."/>
            <person name="Smolyakov D."/>
            <person name="Rudenko T.S."/>
            <person name="Mardanov A.V."/>
            <person name="Beletsky A.V."/>
            <person name="Markov N.D."/>
            <person name="Fomenkov A.I."/>
            <person name="Roberts R.J."/>
            <person name="Karnachuk O.V."/>
            <person name="Novikov A."/>
            <person name="Grabovich M.Y."/>
        </authorList>
    </citation>
    <scope>NUCLEOTIDE SEQUENCE [LARGE SCALE GENOMIC DNA]</scope>
    <source>
        <strain evidence="2 3">AS</strain>
    </source>
</reference>
<dbReference type="InterPro" id="IPR036652">
    <property type="entry name" value="YjeF_N_dom_sf"/>
</dbReference>
<dbReference type="EMBL" id="CP072801">
    <property type="protein sequence ID" value="QTR48462.1"/>
    <property type="molecule type" value="Genomic_DNA"/>
</dbReference>
<protein>
    <recommendedName>
        <fullName evidence="1">YjeF N-terminal domain-containing protein</fullName>
    </recommendedName>
</protein>
<keyword evidence="3" id="KW-1185">Reference proteome</keyword>
<feature type="domain" description="YjeF N-terminal" evidence="1">
    <location>
        <begin position="1"/>
        <end position="23"/>
    </location>
</feature>
<sequence>MLCGTGNNGGDGYVIARLALQAG</sequence>
<organism evidence="2 3">
    <name type="scientific">Thiothrix litoralis</name>
    <dbReference type="NCBI Taxonomy" id="2891210"/>
    <lineage>
        <taxon>Bacteria</taxon>
        <taxon>Pseudomonadati</taxon>
        <taxon>Pseudomonadota</taxon>
        <taxon>Gammaproteobacteria</taxon>
        <taxon>Thiotrichales</taxon>
        <taxon>Thiotrichaceae</taxon>
        <taxon>Thiothrix</taxon>
    </lineage>
</organism>
<dbReference type="Gene3D" id="3.40.50.10260">
    <property type="entry name" value="YjeF N-terminal domain"/>
    <property type="match status" value="1"/>
</dbReference>